<comment type="caution">
    <text evidence="2">The sequence shown here is derived from an EMBL/GenBank/DDBJ whole genome shotgun (WGS) entry which is preliminary data.</text>
</comment>
<sequence length="184" mass="20888">MIKILIAFCLIIKQNIECVRCLYYPNYPSQSLILTTVCTYGCKLNATTASSACLYYEAQDLWWISRPGSCSSPKCPSCPSCPKFRLPKFRKTRNVEQSHNTIDRNLQSNNQDSRIATFQNDNINVKIDVNINGINHQRQIDTPPPNYKDLVVAELTDSAYIAPEIDFPLPVLPESVDQQTINKK</sequence>
<dbReference type="AlphaFoldDB" id="A0A813MB55"/>
<dbReference type="EMBL" id="CAJNOC010000110">
    <property type="protein sequence ID" value="CAF0715897.1"/>
    <property type="molecule type" value="Genomic_DNA"/>
</dbReference>
<feature type="chain" id="PRO_5032969781" evidence="1">
    <location>
        <begin position="22"/>
        <end position="184"/>
    </location>
</feature>
<accession>A0A813MB55</accession>
<evidence type="ECO:0000313" key="3">
    <source>
        <dbReference type="Proteomes" id="UP000663879"/>
    </source>
</evidence>
<proteinExistence type="predicted"/>
<keyword evidence="1" id="KW-0732">Signal</keyword>
<gene>
    <name evidence="2" type="ORF">OXX778_LOCUS1635</name>
</gene>
<dbReference type="Proteomes" id="UP000663879">
    <property type="component" value="Unassembled WGS sequence"/>
</dbReference>
<organism evidence="2 3">
    <name type="scientific">Brachionus calyciflorus</name>
    <dbReference type="NCBI Taxonomy" id="104777"/>
    <lineage>
        <taxon>Eukaryota</taxon>
        <taxon>Metazoa</taxon>
        <taxon>Spiralia</taxon>
        <taxon>Gnathifera</taxon>
        <taxon>Rotifera</taxon>
        <taxon>Eurotatoria</taxon>
        <taxon>Monogononta</taxon>
        <taxon>Pseudotrocha</taxon>
        <taxon>Ploima</taxon>
        <taxon>Brachionidae</taxon>
        <taxon>Brachionus</taxon>
    </lineage>
</organism>
<feature type="signal peptide" evidence="1">
    <location>
        <begin position="1"/>
        <end position="21"/>
    </location>
</feature>
<evidence type="ECO:0000256" key="1">
    <source>
        <dbReference type="SAM" id="SignalP"/>
    </source>
</evidence>
<reference evidence="2" key="1">
    <citation type="submission" date="2021-02" db="EMBL/GenBank/DDBJ databases">
        <authorList>
            <person name="Nowell W R."/>
        </authorList>
    </citation>
    <scope>NUCLEOTIDE SEQUENCE</scope>
    <source>
        <strain evidence="2">Ploen Becks lab</strain>
    </source>
</reference>
<keyword evidence="3" id="KW-1185">Reference proteome</keyword>
<name>A0A813MB55_9BILA</name>
<evidence type="ECO:0000313" key="2">
    <source>
        <dbReference type="EMBL" id="CAF0715897.1"/>
    </source>
</evidence>
<protein>
    <submittedName>
        <fullName evidence="2">Uncharacterized protein</fullName>
    </submittedName>
</protein>